<evidence type="ECO:0000313" key="4">
    <source>
        <dbReference type="Proteomes" id="UP000782705"/>
    </source>
</evidence>
<feature type="chain" id="PRO_5047288349" description="BIG2 domain-containing protein" evidence="1">
    <location>
        <begin position="33"/>
        <end position="298"/>
    </location>
</feature>
<dbReference type="Gene3D" id="2.60.120.380">
    <property type="match status" value="1"/>
</dbReference>
<keyword evidence="1" id="KW-0732">Signal</keyword>
<evidence type="ECO:0000256" key="1">
    <source>
        <dbReference type="SAM" id="SignalP"/>
    </source>
</evidence>
<name>A0ABQ6YW81_9ENTE</name>
<evidence type="ECO:0000259" key="2">
    <source>
        <dbReference type="SMART" id="SM00635"/>
    </source>
</evidence>
<protein>
    <recommendedName>
        <fullName evidence="2">BIG2 domain-containing protein</fullName>
    </recommendedName>
</protein>
<reference evidence="3 4" key="1">
    <citation type="submission" date="2016-06" db="EMBL/GenBank/DDBJ databases">
        <title>Four novel species of enterococci isolated from chicken manure.</title>
        <authorList>
            <person name="Van Tyne D."/>
        </authorList>
    </citation>
    <scope>NUCLEOTIDE SEQUENCE [LARGE SCALE GENOMIC DNA]</scope>
    <source>
        <strain evidence="3 4">CU12B</strain>
    </source>
</reference>
<comment type="caution">
    <text evidence="3">The sequence shown here is derived from an EMBL/GenBank/DDBJ whole genome shotgun (WGS) entry which is preliminary data.</text>
</comment>
<keyword evidence="4" id="KW-1185">Reference proteome</keyword>
<dbReference type="RefSeq" id="WP_161902935.1">
    <property type="nucleotide sequence ID" value="NZ_MAEL01000054.1"/>
</dbReference>
<dbReference type="EMBL" id="MAEL01000054">
    <property type="protein sequence ID" value="KAF1301954.1"/>
    <property type="molecule type" value="Genomic_DNA"/>
</dbReference>
<dbReference type="Proteomes" id="UP000782705">
    <property type="component" value="Unassembled WGS sequence"/>
</dbReference>
<evidence type="ECO:0000313" key="3">
    <source>
        <dbReference type="EMBL" id="KAF1301954.1"/>
    </source>
</evidence>
<dbReference type="InterPro" id="IPR008964">
    <property type="entry name" value="Invasin/intimin_cell_adhesion"/>
</dbReference>
<feature type="signal peptide" evidence="1">
    <location>
        <begin position="1"/>
        <end position="32"/>
    </location>
</feature>
<proteinExistence type="predicted"/>
<dbReference type="Gene3D" id="2.60.40.1080">
    <property type="match status" value="1"/>
</dbReference>
<dbReference type="Pfam" id="PF02368">
    <property type="entry name" value="Big_2"/>
    <property type="match status" value="1"/>
</dbReference>
<dbReference type="SUPFAM" id="SSF49373">
    <property type="entry name" value="Invasin/intimin cell-adhesion fragments"/>
    <property type="match status" value="1"/>
</dbReference>
<sequence length="298" mass="32120">MSKKQWKKRVHLFAIVGILISFLAMAPTSVYAASNVTYEKEFNGSNAKANNIALGRKTQGNFSGNKDIDTYTFTLSATSNIQLLFNGTGTAKEQLGTFQLTNSSGSVIVKTKNITNATSQTLVKQSLPKGKYYLQFKSTQNVKKAKNYHFTVSTFASPPKKVAVKSISINAPTKTLTVGKSTTLKATFNPTNASNKSVTWKSSDTKIATVDSHGKVTGKKAGKATITATSKDGNKTSKVTITINAVKPVGKTVYIAPKSGKKYHFDSHCRGLNRAKSISSTTESKAKSEGYTLCGWED</sequence>
<organism evidence="3 4">
    <name type="scientific">Candidatus Enterococcus willemsii</name>
    <dbReference type="NCBI Taxonomy" id="1857215"/>
    <lineage>
        <taxon>Bacteria</taxon>
        <taxon>Bacillati</taxon>
        <taxon>Bacillota</taxon>
        <taxon>Bacilli</taxon>
        <taxon>Lactobacillales</taxon>
        <taxon>Enterococcaceae</taxon>
        <taxon>Enterococcus</taxon>
    </lineage>
</organism>
<gene>
    <name evidence="3" type="ORF">BAU17_00880</name>
</gene>
<accession>A0ABQ6YW81</accession>
<dbReference type="SUPFAM" id="SSF89260">
    <property type="entry name" value="Collagen-binding domain"/>
    <property type="match status" value="1"/>
</dbReference>
<feature type="domain" description="BIG2" evidence="2">
    <location>
        <begin position="163"/>
        <end position="240"/>
    </location>
</feature>
<dbReference type="InterPro" id="IPR003343">
    <property type="entry name" value="Big_2"/>
</dbReference>
<dbReference type="SMART" id="SM00635">
    <property type="entry name" value="BID_2"/>
    <property type="match status" value="1"/>
</dbReference>